<dbReference type="PANTHER" id="PTHR43352:SF1">
    <property type="entry name" value="ANTHRANILATE--COA LIGASE"/>
    <property type="match status" value="1"/>
</dbReference>
<keyword evidence="1" id="KW-0436">Ligase</keyword>
<proteinExistence type="predicted"/>
<dbReference type="InterPro" id="IPR042099">
    <property type="entry name" value="ANL_N_sf"/>
</dbReference>
<dbReference type="Gene3D" id="3.30.300.30">
    <property type="match status" value="1"/>
</dbReference>
<dbReference type="PANTHER" id="PTHR43352">
    <property type="entry name" value="ACETYL-COA SYNTHETASE"/>
    <property type="match status" value="1"/>
</dbReference>
<organism evidence="2 3">
    <name type="scientific">Thermobifida halotolerans</name>
    <dbReference type="NCBI Taxonomy" id="483545"/>
    <lineage>
        <taxon>Bacteria</taxon>
        <taxon>Bacillati</taxon>
        <taxon>Actinomycetota</taxon>
        <taxon>Actinomycetes</taxon>
        <taxon>Streptosporangiales</taxon>
        <taxon>Nocardiopsidaceae</taxon>
        <taxon>Thermobifida</taxon>
    </lineage>
</organism>
<accession>A0A399FX27</accession>
<dbReference type="InterPro" id="IPR020845">
    <property type="entry name" value="AMP-binding_CS"/>
</dbReference>
<name>A0A399FX27_9ACTN</name>
<protein>
    <submittedName>
        <fullName evidence="2">AMP-binding protein</fullName>
    </submittedName>
</protein>
<evidence type="ECO:0000313" key="2">
    <source>
        <dbReference type="EMBL" id="UOE18873.1"/>
    </source>
</evidence>
<dbReference type="OrthoDB" id="4363623at2"/>
<dbReference type="GO" id="GO:0044550">
    <property type="term" value="P:secondary metabolite biosynthetic process"/>
    <property type="evidence" value="ECO:0007669"/>
    <property type="project" value="TreeGrafter"/>
</dbReference>
<reference evidence="2" key="1">
    <citation type="submission" date="2020-10" db="EMBL/GenBank/DDBJ databases">
        <title>De novo genome project of the cellulose decomposer Thermobifida halotolerans type strain.</title>
        <authorList>
            <person name="Nagy I."/>
            <person name="Horvath B."/>
            <person name="Kukolya J."/>
            <person name="Nagy I."/>
            <person name="Orsini M."/>
        </authorList>
    </citation>
    <scope>NUCLEOTIDE SEQUENCE</scope>
    <source>
        <strain evidence="2">DSM 44931</strain>
    </source>
</reference>
<dbReference type="InterPro" id="IPR025110">
    <property type="entry name" value="AMP-bd_C"/>
</dbReference>
<evidence type="ECO:0000256" key="1">
    <source>
        <dbReference type="ARBA" id="ARBA00022598"/>
    </source>
</evidence>
<keyword evidence="3" id="KW-1185">Reference proteome</keyword>
<dbReference type="PROSITE" id="PS00455">
    <property type="entry name" value="AMP_BINDING"/>
    <property type="match status" value="1"/>
</dbReference>
<sequence>MNVSADLEARARRWWSRPAFLEGDHVWTHGEVHDLAARAATVLAGRGVAAGTRVLLALPDGIAWAVAFLATARLGATAVLTNPALPKGDHEFIVADARVTHVVAGEETAERFTGVTVLRGAELVDAARRDSPGPALDVSGDTPLYVQYTSGTTGRPKGAVHRHSDPSFYHAAFGEPRLGLRPEDVTLSISKLFFAYGFGNAFVFPLFSGGSAVLTPERPKPALVAELVERHGVSVLYGVPSAYGNLAAETDPSAFASLRAAVSAGEKLTLPFHERFTGFLGVPVLDQLGSTEAGHAMCANGIDSDTPGTIGRPVRGFELQVRDKAGNRVRDGEEGELWARGPSVMAEYLNRPEETAKTLVDGWLATRDRAVRNPDGTYTHLGRTDDLEMVGGITVSPLEIEHVLGAHPGVKEVAVACVTDGRGASRLRAFVVPEPSSPSPETLATELISRARAELAAFKVPRSVEVVAALPRTATGKIQRFRVRQGTW</sequence>
<dbReference type="Pfam" id="PF00501">
    <property type="entry name" value="AMP-binding"/>
    <property type="match status" value="1"/>
</dbReference>
<dbReference type="AlphaFoldDB" id="A0A399FX27"/>
<dbReference type="SUPFAM" id="SSF56801">
    <property type="entry name" value="Acetyl-CoA synthetase-like"/>
    <property type="match status" value="1"/>
</dbReference>
<evidence type="ECO:0000313" key="3">
    <source>
        <dbReference type="Proteomes" id="UP000265719"/>
    </source>
</evidence>
<dbReference type="GO" id="GO:0016878">
    <property type="term" value="F:acid-thiol ligase activity"/>
    <property type="evidence" value="ECO:0007669"/>
    <property type="project" value="TreeGrafter"/>
</dbReference>
<dbReference type="Pfam" id="PF13193">
    <property type="entry name" value="AMP-binding_C"/>
    <property type="match status" value="1"/>
</dbReference>
<dbReference type="EMBL" id="CP063196">
    <property type="protein sequence ID" value="UOE18873.1"/>
    <property type="molecule type" value="Genomic_DNA"/>
</dbReference>
<gene>
    <name evidence="2" type="ORF">NI17_019195</name>
</gene>
<dbReference type="Proteomes" id="UP000265719">
    <property type="component" value="Chromosome"/>
</dbReference>
<dbReference type="RefSeq" id="WP_068691494.1">
    <property type="nucleotide sequence ID" value="NZ_CP063196.1"/>
</dbReference>
<dbReference type="InterPro" id="IPR000873">
    <property type="entry name" value="AMP-dep_synth/lig_dom"/>
</dbReference>
<dbReference type="InterPro" id="IPR045851">
    <property type="entry name" value="AMP-bd_C_sf"/>
</dbReference>
<dbReference type="KEGG" id="thao:NI17_019195"/>
<dbReference type="Gene3D" id="3.40.50.12780">
    <property type="entry name" value="N-terminal domain of ligase-like"/>
    <property type="match status" value="1"/>
</dbReference>